<reference evidence="13 14" key="1">
    <citation type="submission" date="2018-08" db="EMBL/GenBank/DDBJ databases">
        <title>Aphanomyces genome sequencing and annotation.</title>
        <authorList>
            <person name="Minardi D."/>
            <person name="Oidtmann B."/>
            <person name="Van Der Giezen M."/>
            <person name="Studholme D.J."/>
        </authorList>
    </citation>
    <scope>NUCLEOTIDE SEQUENCE [LARGE SCALE GENOMIC DNA]</scope>
    <source>
        <strain evidence="13 14">Sv</strain>
    </source>
</reference>
<dbReference type="FunFam" id="1.20.1560.10:FF:000013">
    <property type="entry name" value="ABC transporter C family member 2"/>
    <property type="match status" value="1"/>
</dbReference>
<keyword evidence="9 10" id="KW-0472">Membrane</keyword>
<keyword evidence="3" id="KW-0813">Transport</keyword>
<dbReference type="AlphaFoldDB" id="A0A418D495"/>
<dbReference type="CDD" id="cd03244">
    <property type="entry name" value="ABCC_MRP_domain2"/>
    <property type="match status" value="1"/>
</dbReference>
<feature type="non-terminal residue" evidence="13">
    <location>
        <position position="1"/>
    </location>
</feature>
<feature type="transmembrane region" description="Helical" evidence="10">
    <location>
        <begin position="318"/>
        <end position="348"/>
    </location>
</feature>
<dbReference type="Pfam" id="PF00664">
    <property type="entry name" value="ABC_membrane"/>
    <property type="match status" value="1"/>
</dbReference>
<sequence>TLYHQVLAACQLETDLSMLPQGDATEIGERGINLSGGQKARVSLARALYHQRANVFLLDDPLSALDVHVANAVFDQCVQGLLKTKTTILVLNSHYHLLPKADRVILMAHGSIVGDGTYDQLKHTFPHLMSVAPTAKDDVGVQDAAAAGVADVVLNAASKEGANSRGQLVGQEDRQQGTVSASTYNLYFSSSGMNGVVVAGLIVVFYTVSQILVSALDWFMSYWSNDPALNSSVSTGWWYILLAVVAVATVYGRSLHVLLVAVACSRALHAKIFRAVVSAPVPTFFDVTPVGRILNRFSSDLDQIDSILPYFGMMVLQFLFQFFSVLVVCMITTPWILVLYVPLVYLFFKLQRYYNATSSELKRMEGTSRSPVVTKVSEAINGLSTIRAFNRTDRFLANQRVALDRHVSFSFVLSVSNRWFQLRLDWVASLLIVGVAFVSILTKSTIGLTAAGLSLTYSSQLSFYLSKVAIFSNMVENTMTAVERLGEITFTNYSMRYREHLELVLNNVNFTVKGGEKVGIVGRTGSGKSSLMAALFRMVPSATGTITLDGVDIASISVRTLRSRLTIIPQDPVLFSGSLRFNLDPSHTCSDDELWTALKCVHLDAFVGSLEFAVSEKGSNVSVGQRQLLCIARALLRKSKVVVLDEATANIDLETDRLIQHMIQDGFHGVTRLIIAHRLETILDSDRILVLDAGHVVEFDAPPTLLANPDSAFAHLASKAHVQL</sequence>
<evidence type="ECO:0000256" key="9">
    <source>
        <dbReference type="ARBA" id="ARBA00023136"/>
    </source>
</evidence>
<comment type="similarity">
    <text evidence="2">Belongs to the ABC transporter superfamily. ABCC family. Conjugate transporter (TC 3.A.1.208) subfamily.</text>
</comment>
<dbReference type="CDD" id="cd18580">
    <property type="entry name" value="ABC_6TM_ABCC_D2"/>
    <property type="match status" value="1"/>
</dbReference>
<dbReference type="GO" id="GO:0016887">
    <property type="term" value="F:ATP hydrolysis activity"/>
    <property type="evidence" value="ECO:0007669"/>
    <property type="project" value="InterPro"/>
</dbReference>
<dbReference type="GO" id="GO:0005524">
    <property type="term" value="F:ATP binding"/>
    <property type="evidence" value="ECO:0007669"/>
    <property type="project" value="UniProtKB-KW"/>
</dbReference>
<dbReference type="PROSITE" id="PS00211">
    <property type="entry name" value="ABC_TRANSPORTER_1"/>
    <property type="match status" value="1"/>
</dbReference>
<keyword evidence="5" id="KW-0677">Repeat</keyword>
<dbReference type="Gene3D" id="3.40.50.300">
    <property type="entry name" value="P-loop containing nucleotide triphosphate hydrolases"/>
    <property type="match status" value="2"/>
</dbReference>
<feature type="transmembrane region" description="Helical" evidence="10">
    <location>
        <begin position="236"/>
        <end position="264"/>
    </location>
</feature>
<evidence type="ECO:0000256" key="8">
    <source>
        <dbReference type="ARBA" id="ARBA00022989"/>
    </source>
</evidence>
<accession>A0A418D495</accession>
<dbReference type="SUPFAM" id="SSF90123">
    <property type="entry name" value="ABC transporter transmembrane region"/>
    <property type="match status" value="1"/>
</dbReference>
<evidence type="ECO:0000256" key="4">
    <source>
        <dbReference type="ARBA" id="ARBA00022692"/>
    </source>
</evidence>
<proteinExistence type="inferred from homology"/>
<evidence type="ECO:0000256" key="2">
    <source>
        <dbReference type="ARBA" id="ARBA00009726"/>
    </source>
</evidence>
<feature type="transmembrane region" description="Helical" evidence="10">
    <location>
        <begin position="426"/>
        <end position="457"/>
    </location>
</feature>
<dbReference type="GO" id="GO:0005774">
    <property type="term" value="C:vacuolar membrane"/>
    <property type="evidence" value="ECO:0007669"/>
    <property type="project" value="UniProtKB-SubCell"/>
</dbReference>
<dbReference type="PROSITE" id="PS50893">
    <property type="entry name" value="ABC_TRANSPORTER_2"/>
    <property type="match status" value="1"/>
</dbReference>
<evidence type="ECO:0000256" key="3">
    <source>
        <dbReference type="ARBA" id="ARBA00022448"/>
    </source>
</evidence>
<evidence type="ECO:0000256" key="1">
    <source>
        <dbReference type="ARBA" id="ARBA00004128"/>
    </source>
</evidence>
<dbReference type="InterPro" id="IPR027417">
    <property type="entry name" value="P-loop_NTPase"/>
</dbReference>
<dbReference type="InterPro" id="IPR003439">
    <property type="entry name" value="ABC_transporter-like_ATP-bd"/>
</dbReference>
<dbReference type="PROSITE" id="PS50929">
    <property type="entry name" value="ABC_TM1F"/>
    <property type="match status" value="1"/>
</dbReference>
<evidence type="ECO:0000259" key="12">
    <source>
        <dbReference type="PROSITE" id="PS50929"/>
    </source>
</evidence>
<dbReference type="PANTHER" id="PTHR24223:SF443">
    <property type="entry name" value="MULTIDRUG-RESISTANCE LIKE PROTEIN 1, ISOFORM I"/>
    <property type="match status" value="1"/>
</dbReference>
<keyword evidence="4 10" id="KW-0812">Transmembrane</keyword>
<dbReference type="Gene3D" id="1.20.1560.10">
    <property type="entry name" value="ABC transporter type 1, transmembrane domain"/>
    <property type="match status" value="1"/>
</dbReference>
<dbReference type="EMBL" id="QUTG01003999">
    <property type="protein sequence ID" value="RHY89461.1"/>
    <property type="molecule type" value="Genomic_DNA"/>
</dbReference>
<evidence type="ECO:0000259" key="11">
    <source>
        <dbReference type="PROSITE" id="PS50893"/>
    </source>
</evidence>
<keyword evidence="8 10" id="KW-1133">Transmembrane helix</keyword>
<dbReference type="InterPro" id="IPR044726">
    <property type="entry name" value="ABCC_6TM_D2"/>
</dbReference>
<dbReference type="PANTHER" id="PTHR24223">
    <property type="entry name" value="ATP-BINDING CASSETTE SUB-FAMILY C"/>
    <property type="match status" value="1"/>
</dbReference>
<feature type="domain" description="ABC transmembrane type-1" evidence="12">
    <location>
        <begin position="201"/>
        <end position="477"/>
    </location>
</feature>
<dbReference type="Proteomes" id="UP000285712">
    <property type="component" value="Unassembled WGS sequence"/>
</dbReference>
<dbReference type="InterPro" id="IPR017871">
    <property type="entry name" value="ABC_transporter-like_CS"/>
</dbReference>
<evidence type="ECO:0000256" key="10">
    <source>
        <dbReference type="SAM" id="Phobius"/>
    </source>
</evidence>
<organism evidence="13 14">
    <name type="scientific">Aphanomyces astaci</name>
    <name type="common">Crayfish plague agent</name>
    <dbReference type="NCBI Taxonomy" id="112090"/>
    <lineage>
        <taxon>Eukaryota</taxon>
        <taxon>Sar</taxon>
        <taxon>Stramenopiles</taxon>
        <taxon>Oomycota</taxon>
        <taxon>Saprolegniomycetes</taxon>
        <taxon>Saprolegniales</taxon>
        <taxon>Verrucalvaceae</taxon>
        <taxon>Aphanomyces</taxon>
    </lineage>
</organism>
<feature type="domain" description="ABC transporter" evidence="11">
    <location>
        <begin position="488"/>
        <end position="718"/>
    </location>
</feature>
<comment type="subcellular location">
    <subcellularLocation>
        <location evidence="1">Vacuole membrane</location>
        <topology evidence="1">Multi-pass membrane protein</topology>
    </subcellularLocation>
</comment>
<dbReference type="GO" id="GO:0140359">
    <property type="term" value="F:ABC-type transporter activity"/>
    <property type="evidence" value="ECO:0007669"/>
    <property type="project" value="InterPro"/>
</dbReference>
<dbReference type="SMART" id="SM00382">
    <property type="entry name" value="AAA"/>
    <property type="match status" value="1"/>
</dbReference>
<dbReference type="SUPFAM" id="SSF52540">
    <property type="entry name" value="P-loop containing nucleoside triphosphate hydrolases"/>
    <property type="match status" value="2"/>
</dbReference>
<dbReference type="InterPro" id="IPR011527">
    <property type="entry name" value="ABC1_TM_dom"/>
</dbReference>
<dbReference type="InterPro" id="IPR003593">
    <property type="entry name" value="AAA+_ATPase"/>
</dbReference>
<dbReference type="Pfam" id="PF00005">
    <property type="entry name" value="ABC_tran"/>
    <property type="match status" value="2"/>
</dbReference>
<evidence type="ECO:0000313" key="14">
    <source>
        <dbReference type="Proteomes" id="UP000285712"/>
    </source>
</evidence>
<evidence type="ECO:0000256" key="5">
    <source>
        <dbReference type="ARBA" id="ARBA00022737"/>
    </source>
</evidence>
<evidence type="ECO:0000313" key="13">
    <source>
        <dbReference type="EMBL" id="RHY89461.1"/>
    </source>
</evidence>
<keyword evidence="7" id="KW-0067">ATP-binding</keyword>
<gene>
    <name evidence="13" type="ORF">DYB35_007778</name>
</gene>
<evidence type="ECO:0000256" key="6">
    <source>
        <dbReference type="ARBA" id="ARBA00022741"/>
    </source>
</evidence>
<evidence type="ECO:0008006" key="15">
    <source>
        <dbReference type="Google" id="ProtNLM"/>
    </source>
</evidence>
<feature type="transmembrane region" description="Helical" evidence="10">
    <location>
        <begin position="196"/>
        <end position="216"/>
    </location>
</feature>
<dbReference type="VEuPathDB" id="FungiDB:H257_06939"/>
<comment type="caution">
    <text evidence="13">The sequence shown here is derived from an EMBL/GenBank/DDBJ whole genome shotgun (WGS) entry which is preliminary data.</text>
</comment>
<evidence type="ECO:0000256" key="7">
    <source>
        <dbReference type="ARBA" id="ARBA00022840"/>
    </source>
</evidence>
<dbReference type="FunFam" id="3.40.50.300:FF:000074">
    <property type="entry name" value="Multidrug resistance-associated protein 5 isoform 1"/>
    <property type="match status" value="1"/>
</dbReference>
<keyword evidence="6" id="KW-0547">Nucleotide-binding</keyword>
<protein>
    <recommendedName>
        <fullName evidence="15">ABC transmembrane type-1 domain-containing protein</fullName>
    </recommendedName>
</protein>
<dbReference type="InterPro" id="IPR036640">
    <property type="entry name" value="ABC1_TM_sf"/>
</dbReference>
<dbReference type="InterPro" id="IPR050173">
    <property type="entry name" value="ABC_transporter_C-like"/>
</dbReference>
<name>A0A418D495_APHAT</name>